<sequence length="216" mass="22921">MPAVKLLQTLRFWLFVAAFVSALIELIVDAVALGALAGIPFTGDYKGAAGWTMFATAVSLIIIPLLAFGGYMASRGFNFTILLNRVLYELIIVVTLDVFVFIAGIVMANYAADCPSGISVCAKFKAATAFPWLSFFILLAQSVVVGLLLHLVRTNGGSVFTALSYDVEGEFPVVSAAPPQHGSDPYPAPVQGAPSAAYYESQPQVSMPEPHGEKAV</sequence>
<dbReference type="Proteomes" id="UP001140172">
    <property type="component" value="Unassembled WGS sequence"/>
</dbReference>
<feature type="transmembrane region" description="Helical" evidence="2">
    <location>
        <begin position="132"/>
        <end position="152"/>
    </location>
</feature>
<feature type="transmembrane region" description="Helical" evidence="2">
    <location>
        <begin position="51"/>
        <end position="74"/>
    </location>
</feature>
<gene>
    <name evidence="3" type="ORF">GGI15_002880</name>
</gene>
<keyword evidence="4" id="KW-1185">Reference proteome</keyword>
<protein>
    <submittedName>
        <fullName evidence="3">Uncharacterized protein</fullName>
    </submittedName>
</protein>
<reference evidence="3" key="1">
    <citation type="submission" date="2022-07" db="EMBL/GenBank/DDBJ databases">
        <title>Phylogenomic reconstructions and comparative analyses of Kickxellomycotina fungi.</title>
        <authorList>
            <person name="Reynolds N.K."/>
            <person name="Stajich J.E."/>
            <person name="Barry K."/>
            <person name="Grigoriev I.V."/>
            <person name="Crous P."/>
            <person name="Smith M.E."/>
        </authorList>
    </citation>
    <scope>NUCLEOTIDE SEQUENCE</scope>
    <source>
        <strain evidence="3">BCRC 34489</strain>
    </source>
</reference>
<feature type="transmembrane region" description="Helical" evidence="2">
    <location>
        <begin position="86"/>
        <end position="112"/>
    </location>
</feature>
<dbReference type="AlphaFoldDB" id="A0A9W8HDK7"/>
<evidence type="ECO:0000313" key="4">
    <source>
        <dbReference type="Proteomes" id="UP001140172"/>
    </source>
</evidence>
<dbReference type="OrthoDB" id="5569995at2759"/>
<organism evidence="3 4">
    <name type="scientific">Coemansia interrupta</name>
    <dbReference type="NCBI Taxonomy" id="1126814"/>
    <lineage>
        <taxon>Eukaryota</taxon>
        <taxon>Fungi</taxon>
        <taxon>Fungi incertae sedis</taxon>
        <taxon>Zoopagomycota</taxon>
        <taxon>Kickxellomycotina</taxon>
        <taxon>Kickxellomycetes</taxon>
        <taxon>Kickxellales</taxon>
        <taxon>Kickxellaceae</taxon>
        <taxon>Coemansia</taxon>
    </lineage>
</organism>
<dbReference type="EMBL" id="JANBUM010000172">
    <property type="protein sequence ID" value="KAJ2782543.1"/>
    <property type="molecule type" value="Genomic_DNA"/>
</dbReference>
<evidence type="ECO:0000256" key="1">
    <source>
        <dbReference type="SAM" id="MobiDB-lite"/>
    </source>
</evidence>
<keyword evidence="2" id="KW-1133">Transmembrane helix</keyword>
<name>A0A9W8HDK7_9FUNG</name>
<evidence type="ECO:0000313" key="3">
    <source>
        <dbReference type="EMBL" id="KAJ2782543.1"/>
    </source>
</evidence>
<accession>A0A9W8HDK7</accession>
<feature type="region of interest" description="Disordered" evidence="1">
    <location>
        <begin position="181"/>
        <end position="216"/>
    </location>
</feature>
<keyword evidence="2" id="KW-0812">Transmembrane</keyword>
<feature type="transmembrane region" description="Helical" evidence="2">
    <location>
        <begin position="12"/>
        <end position="39"/>
    </location>
</feature>
<proteinExistence type="predicted"/>
<comment type="caution">
    <text evidence="3">The sequence shown here is derived from an EMBL/GenBank/DDBJ whole genome shotgun (WGS) entry which is preliminary data.</text>
</comment>
<keyword evidence="2" id="KW-0472">Membrane</keyword>
<evidence type="ECO:0000256" key="2">
    <source>
        <dbReference type="SAM" id="Phobius"/>
    </source>
</evidence>